<proteinExistence type="predicted"/>
<keyword evidence="1" id="KW-0732">Signal</keyword>
<gene>
    <name evidence="2" type="ORF">CYY_009359</name>
</gene>
<evidence type="ECO:0000313" key="2">
    <source>
        <dbReference type="EMBL" id="KAF2069322.1"/>
    </source>
</evidence>
<accession>A0A8J4PLP3</accession>
<evidence type="ECO:0000313" key="3">
    <source>
        <dbReference type="Proteomes" id="UP000695562"/>
    </source>
</evidence>
<sequence>MSRNKTCSITIVLLFCIGCIIGAAQIPHTCQSSKVFDKLVFGYTDTLAFCLSPSGAHDPHVVIDVEINVNITVTEYTKTSFGTGYFTTMKRSLCSSDNFVDHYQMQPSSGQMATIKNTTQQQTGTSTGFLLSCYSDRGCVMTIEGYMCAYVVSFNTSSVSLT</sequence>
<dbReference type="AlphaFoldDB" id="A0A8J4PLP3"/>
<name>A0A8J4PLP3_9MYCE</name>
<dbReference type="Proteomes" id="UP000695562">
    <property type="component" value="Unassembled WGS sequence"/>
</dbReference>
<comment type="caution">
    <text evidence="2">The sequence shown here is derived from an EMBL/GenBank/DDBJ whole genome shotgun (WGS) entry which is preliminary data.</text>
</comment>
<evidence type="ECO:0000256" key="1">
    <source>
        <dbReference type="SAM" id="SignalP"/>
    </source>
</evidence>
<protein>
    <submittedName>
        <fullName evidence="2">Uncharacterized protein</fullName>
    </submittedName>
</protein>
<keyword evidence="3" id="KW-1185">Reference proteome</keyword>
<dbReference type="EMBL" id="AJWJ01000688">
    <property type="protein sequence ID" value="KAF2069322.1"/>
    <property type="molecule type" value="Genomic_DNA"/>
</dbReference>
<organism evidence="2 3">
    <name type="scientific">Polysphondylium violaceum</name>
    <dbReference type="NCBI Taxonomy" id="133409"/>
    <lineage>
        <taxon>Eukaryota</taxon>
        <taxon>Amoebozoa</taxon>
        <taxon>Evosea</taxon>
        <taxon>Eumycetozoa</taxon>
        <taxon>Dictyostelia</taxon>
        <taxon>Dictyosteliales</taxon>
        <taxon>Dictyosteliaceae</taxon>
        <taxon>Polysphondylium</taxon>
    </lineage>
</organism>
<feature type="signal peptide" evidence="1">
    <location>
        <begin position="1"/>
        <end position="22"/>
    </location>
</feature>
<feature type="chain" id="PRO_5035227792" evidence="1">
    <location>
        <begin position="23"/>
        <end position="162"/>
    </location>
</feature>
<reference evidence="2" key="1">
    <citation type="submission" date="2020-01" db="EMBL/GenBank/DDBJ databases">
        <title>Development of genomics and gene disruption for Polysphondylium violaceum indicates a role for the polyketide synthase stlB in stalk morphogenesis.</title>
        <authorList>
            <person name="Narita B."/>
            <person name="Kawabe Y."/>
            <person name="Kin K."/>
            <person name="Saito T."/>
            <person name="Gibbs R."/>
            <person name="Kuspa A."/>
            <person name="Muzny D."/>
            <person name="Queller D."/>
            <person name="Richards S."/>
            <person name="Strassman J."/>
            <person name="Sucgang R."/>
            <person name="Worley K."/>
            <person name="Schaap P."/>
        </authorList>
    </citation>
    <scope>NUCLEOTIDE SEQUENCE</scope>
    <source>
        <strain evidence="2">QSvi11</strain>
    </source>
</reference>